<feature type="non-terminal residue" evidence="8">
    <location>
        <position position="254"/>
    </location>
</feature>
<proteinExistence type="predicted"/>
<dbReference type="Gene3D" id="3.90.650.10">
    <property type="entry name" value="PurM-like C-terminal domain"/>
    <property type="match status" value="1"/>
</dbReference>
<dbReference type="InterPro" id="IPR016188">
    <property type="entry name" value="PurM-like_N"/>
</dbReference>
<feature type="domain" description="PurM-like C-terminal" evidence="7">
    <location>
        <begin position="129"/>
        <end position="223"/>
    </location>
</feature>
<evidence type="ECO:0000256" key="1">
    <source>
        <dbReference type="ARBA" id="ARBA00022679"/>
    </source>
</evidence>
<evidence type="ECO:0000256" key="2">
    <source>
        <dbReference type="ARBA" id="ARBA00022741"/>
    </source>
</evidence>
<evidence type="ECO:0008006" key="9">
    <source>
        <dbReference type="Google" id="ProtNLM"/>
    </source>
</evidence>
<dbReference type="GO" id="GO:0005737">
    <property type="term" value="C:cytoplasm"/>
    <property type="evidence" value="ECO:0007669"/>
    <property type="project" value="TreeGrafter"/>
</dbReference>
<dbReference type="GO" id="GO:0016260">
    <property type="term" value="P:selenocysteine biosynthetic process"/>
    <property type="evidence" value="ECO:0007669"/>
    <property type="project" value="TreeGrafter"/>
</dbReference>
<dbReference type="GO" id="GO:0004756">
    <property type="term" value="F:selenide, water dikinase activity"/>
    <property type="evidence" value="ECO:0007669"/>
    <property type="project" value="TreeGrafter"/>
</dbReference>
<gene>
    <name evidence="8" type="ORF">METZ01_LOCUS452965</name>
</gene>
<dbReference type="PANTHER" id="PTHR10256:SF0">
    <property type="entry name" value="INACTIVE SELENIDE, WATER DIKINASE-LIKE PROTEIN-RELATED"/>
    <property type="match status" value="1"/>
</dbReference>
<dbReference type="GO" id="GO:0005524">
    <property type="term" value="F:ATP binding"/>
    <property type="evidence" value="ECO:0007669"/>
    <property type="project" value="UniProtKB-KW"/>
</dbReference>
<evidence type="ECO:0000259" key="6">
    <source>
        <dbReference type="Pfam" id="PF00586"/>
    </source>
</evidence>
<keyword evidence="5" id="KW-0711">Selenium</keyword>
<dbReference type="Pfam" id="PF00586">
    <property type="entry name" value="AIRS"/>
    <property type="match status" value="1"/>
</dbReference>
<evidence type="ECO:0000256" key="4">
    <source>
        <dbReference type="ARBA" id="ARBA00022840"/>
    </source>
</evidence>
<evidence type="ECO:0000256" key="5">
    <source>
        <dbReference type="ARBA" id="ARBA00023266"/>
    </source>
</evidence>
<dbReference type="SUPFAM" id="SSF55326">
    <property type="entry name" value="PurM N-terminal domain-like"/>
    <property type="match status" value="1"/>
</dbReference>
<name>A0A382ZXD5_9ZZZZ</name>
<evidence type="ECO:0000259" key="7">
    <source>
        <dbReference type="Pfam" id="PF02769"/>
    </source>
</evidence>
<sequence>PNILVDASTRDDAAVYKITNDTCIALTVDFFPPNVDDPYTYGQISAANSMSDIYAMGGDPIIGLNIAAFPKKFPIEIINNILLGAKEKCDEAGLSILGGHTIYDDEPKYGLAVIGKINCNEIKKNNTAKSGDLLILTKALGTGIISQLIKKDSSNIGSALNESINSMTMLNKKAAEIIKNYPVNACVDITGFGLLGHLYNMISQSNKNCELNINDIPIFEDLDSIVDTNDLATGSIENIKYLDKKLTGLKTIDS</sequence>
<dbReference type="CDD" id="cd02195">
    <property type="entry name" value="SelD"/>
    <property type="match status" value="1"/>
</dbReference>
<feature type="non-terminal residue" evidence="8">
    <location>
        <position position="1"/>
    </location>
</feature>
<keyword evidence="3" id="KW-0418">Kinase</keyword>
<dbReference type="EMBL" id="UINC01187405">
    <property type="protein sequence ID" value="SVE00111.1"/>
    <property type="molecule type" value="Genomic_DNA"/>
</dbReference>
<keyword evidence="2" id="KW-0547">Nucleotide-binding</keyword>
<accession>A0A382ZXD5</accession>
<dbReference type="Pfam" id="PF02769">
    <property type="entry name" value="AIRS_C"/>
    <property type="match status" value="1"/>
</dbReference>
<dbReference type="Gene3D" id="3.30.1330.10">
    <property type="entry name" value="PurM-like, N-terminal domain"/>
    <property type="match status" value="1"/>
</dbReference>
<organism evidence="8">
    <name type="scientific">marine metagenome</name>
    <dbReference type="NCBI Taxonomy" id="408172"/>
    <lineage>
        <taxon>unclassified sequences</taxon>
        <taxon>metagenomes</taxon>
        <taxon>ecological metagenomes</taxon>
    </lineage>
</organism>
<dbReference type="InterPro" id="IPR036676">
    <property type="entry name" value="PurM-like_C_sf"/>
</dbReference>
<keyword evidence="1" id="KW-0808">Transferase</keyword>
<evidence type="ECO:0000256" key="3">
    <source>
        <dbReference type="ARBA" id="ARBA00022777"/>
    </source>
</evidence>
<evidence type="ECO:0000313" key="8">
    <source>
        <dbReference type="EMBL" id="SVE00111.1"/>
    </source>
</evidence>
<keyword evidence="4" id="KW-0067">ATP-binding</keyword>
<dbReference type="InterPro" id="IPR010918">
    <property type="entry name" value="PurM-like_C_dom"/>
</dbReference>
<dbReference type="PANTHER" id="PTHR10256">
    <property type="entry name" value="SELENIDE, WATER DIKINASE"/>
    <property type="match status" value="1"/>
</dbReference>
<dbReference type="InterPro" id="IPR004536">
    <property type="entry name" value="SPS/SelD"/>
</dbReference>
<dbReference type="NCBIfam" id="TIGR00476">
    <property type="entry name" value="selD"/>
    <property type="match status" value="1"/>
</dbReference>
<dbReference type="AlphaFoldDB" id="A0A382ZXD5"/>
<reference evidence="8" key="1">
    <citation type="submission" date="2018-05" db="EMBL/GenBank/DDBJ databases">
        <authorList>
            <person name="Lanie J.A."/>
            <person name="Ng W.-L."/>
            <person name="Kazmierczak K.M."/>
            <person name="Andrzejewski T.M."/>
            <person name="Davidsen T.M."/>
            <person name="Wayne K.J."/>
            <person name="Tettelin H."/>
            <person name="Glass J.I."/>
            <person name="Rusch D."/>
            <person name="Podicherti R."/>
            <person name="Tsui H.-C.T."/>
            <person name="Winkler M.E."/>
        </authorList>
    </citation>
    <scope>NUCLEOTIDE SEQUENCE</scope>
</reference>
<dbReference type="InterPro" id="IPR036921">
    <property type="entry name" value="PurM-like_N_sf"/>
</dbReference>
<dbReference type="SUPFAM" id="SSF56042">
    <property type="entry name" value="PurM C-terminal domain-like"/>
    <property type="match status" value="1"/>
</dbReference>
<protein>
    <recommendedName>
        <fullName evidence="9">PurM-like N-terminal domain-containing protein</fullName>
    </recommendedName>
</protein>
<feature type="domain" description="PurM-like N-terminal" evidence="6">
    <location>
        <begin position="11"/>
        <end position="117"/>
    </location>
</feature>